<keyword evidence="2" id="KW-1185">Reference proteome</keyword>
<organism evidence="1 2">
    <name type="scientific">Paradesertivirga mongoliensis</name>
    <dbReference type="NCBI Taxonomy" id="2100740"/>
    <lineage>
        <taxon>Bacteria</taxon>
        <taxon>Pseudomonadati</taxon>
        <taxon>Bacteroidota</taxon>
        <taxon>Sphingobacteriia</taxon>
        <taxon>Sphingobacteriales</taxon>
        <taxon>Sphingobacteriaceae</taxon>
        <taxon>Paradesertivirga</taxon>
    </lineage>
</organism>
<gene>
    <name evidence="1" type="ORF">ACFSJU_17685</name>
</gene>
<dbReference type="RefSeq" id="WP_255904279.1">
    <property type="nucleotide sequence ID" value="NZ_JAFMZO010000004.1"/>
</dbReference>
<dbReference type="EMBL" id="JBHUHZ010000003">
    <property type="protein sequence ID" value="MFD2164246.1"/>
    <property type="molecule type" value="Genomic_DNA"/>
</dbReference>
<evidence type="ECO:0000313" key="2">
    <source>
        <dbReference type="Proteomes" id="UP001597387"/>
    </source>
</evidence>
<reference evidence="2" key="1">
    <citation type="journal article" date="2019" name="Int. J. Syst. Evol. Microbiol.">
        <title>The Global Catalogue of Microorganisms (GCM) 10K type strain sequencing project: providing services to taxonomists for standard genome sequencing and annotation.</title>
        <authorList>
            <consortium name="The Broad Institute Genomics Platform"/>
            <consortium name="The Broad Institute Genome Sequencing Center for Infectious Disease"/>
            <person name="Wu L."/>
            <person name="Ma J."/>
        </authorList>
    </citation>
    <scope>NUCLEOTIDE SEQUENCE [LARGE SCALE GENOMIC DNA]</scope>
    <source>
        <strain evidence="2">KCTC 42217</strain>
    </source>
</reference>
<comment type="caution">
    <text evidence="1">The sequence shown here is derived from an EMBL/GenBank/DDBJ whole genome shotgun (WGS) entry which is preliminary data.</text>
</comment>
<accession>A0ABW4ZR03</accession>
<evidence type="ECO:0000313" key="1">
    <source>
        <dbReference type="EMBL" id="MFD2164246.1"/>
    </source>
</evidence>
<name>A0ABW4ZR03_9SPHI</name>
<proteinExistence type="predicted"/>
<protein>
    <submittedName>
        <fullName evidence="1">Uncharacterized protein</fullName>
    </submittedName>
</protein>
<dbReference type="Proteomes" id="UP001597387">
    <property type="component" value="Unassembled WGS sequence"/>
</dbReference>
<sequence>MRVVAELPRPDCKITIFSMNMKYIVKFEQGILEQTYKLSEIDMLDGVNSVFQILDEEFIATVIARFRLMSEDFRAAYQRHEY</sequence>